<dbReference type="GO" id="GO:0046872">
    <property type="term" value="F:metal ion binding"/>
    <property type="evidence" value="ECO:0007669"/>
    <property type="project" value="InterPro"/>
</dbReference>
<gene>
    <name evidence="6" type="ORF">SAC06_05915</name>
</gene>
<name>A0AAU7V555_9ACTO</name>
<dbReference type="InterPro" id="IPR052032">
    <property type="entry name" value="ATP-dep_AA_Ligase"/>
</dbReference>
<proteinExistence type="predicted"/>
<protein>
    <submittedName>
        <fullName evidence="6">Carboxylate--amine ligase</fullName>
    </submittedName>
</protein>
<dbReference type="EMBL" id="CP138335">
    <property type="protein sequence ID" value="XBW07191.1"/>
    <property type="molecule type" value="Genomic_DNA"/>
</dbReference>
<sequence length="392" mass="43445">MELVPVILGGDVGAYTLGLECYEAFGVKSICVSAAPIDMITKSVIFEVEQVTPQASDEELLAVLRGIAAIHQNLLLLANTDAHVSFFARHREELSQHYLLPFPTTETIDLLCQKQSFAEVCAREGVPTPATVVVDLAEEADPEIDFTFPVVAKTASGAAYDRVSFPGKKKIWFIDSPEELTELWSTLRGAGFRDKFVVQENIPGDDTYMRSLTYYVSSTGEILLRAGAHVLLQDPSPTMIGNPVAMITRELPDLWELGDRILRAGNYTGFANFDIKIDPRDGTPYFLEVNPRIGRNSYYVVAAGQNPMAVMAQDLFLGESPEPVVAQETALYSLVPFKLILQTVKDPDLLAEVKTLPVVDPLDSPIETSKSRKAVARLQKLNYLRKFRRYAR</sequence>
<evidence type="ECO:0000256" key="4">
    <source>
        <dbReference type="PROSITE-ProRule" id="PRU00409"/>
    </source>
</evidence>
<dbReference type="InterPro" id="IPR011761">
    <property type="entry name" value="ATP-grasp"/>
</dbReference>
<dbReference type="PROSITE" id="PS50975">
    <property type="entry name" value="ATP_GRASP"/>
    <property type="match status" value="1"/>
</dbReference>
<dbReference type="Gene3D" id="3.30.470.20">
    <property type="entry name" value="ATP-grasp fold, B domain"/>
    <property type="match status" value="1"/>
</dbReference>
<organism evidence="6">
    <name type="scientific">Scrofimicrobium appendicitidis</name>
    <dbReference type="NCBI Taxonomy" id="3079930"/>
    <lineage>
        <taxon>Bacteria</taxon>
        <taxon>Bacillati</taxon>
        <taxon>Actinomycetota</taxon>
        <taxon>Actinomycetes</taxon>
        <taxon>Actinomycetales</taxon>
        <taxon>Actinomycetaceae</taxon>
        <taxon>Scrofimicrobium</taxon>
    </lineage>
</organism>
<evidence type="ECO:0000259" key="5">
    <source>
        <dbReference type="PROSITE" id="PS50975"/>
    </source>
</evidence>
<dbReference type="KEGG" id="sapp:SAC06_05915"/>
<dbReference type="GO" id="GO:0016874">
    <property type="term" value="F:ligase activity"/>
    <property type="evidence" value="ECO:0007669"/>
    <property type="project" value="UniProtKB-KW"/>
</dbReference>
<evidence type="ECO:0000256" key="3">
    <source>
        <dbReference type="ARBA" id="ARBA00022840"/>
    </source>
</evidence>
<dbReference type="AlphaFoldDB" id="A0AAU7V555"/>
<evidence type="ECO:0000313" key="6">
    <source>
        <dbReference type="EMBL" id="XBW07191.1"/>
    </source>
</evidence>
<dbReference type="PROSITE" id="PS00867">
    <property type="entry name" value="CPSASE_2"/>
    <property type="match status" value="1"/>
</dbReference>
<reference evidence="6" key="1">
    <citation type="submission" date="2023-11" db="EMBL/GenBank/DDBJ databases">
        <title>Scrofimicrobium hongkongense sp. nov., isolated from a patient with peritonitis.</title>
        <authorList>
            <person name="Lao H.Y."/>
            <person name="Wong A.Y.P."/>
            <person name="Ng T.L."/>
            <person name="Wong R.Y.L."/>
            <person name="Yau M.C.Y."/>
            <person name="Lam J.Y.W."/>
            <person name="Siu G.K.H."/>
        </authorList>
    </citation>
    <scope>NUCLEOTIDE SEQUENCE</scope>
    <source>
        <strain evidence="6">R131</strain>
    </source>
</reference>
<keyword evidence="3 4" id="KW-0067">ATP-binding</keyword>
<evidence type="ECO:0000256" key="1">
    <source>
        <dbReference type="ARBA" id="ARBA00022598"/>
    </source>
</evidence>
<evidence type="ECO:0000256" key="2">
    <source>
        <dbReference type="ARBA" id="ARBA00022741"/>
    </source>
</evidence>
<dbReference type="PANTHER" id="PTHR43585">
    <property type="entry name" value="FUMIPYRROLE BIOSYNTHESIS PROTEIN C"/>
    <property type="match status" value="1"/>
</dbReference>
<dbReference type="SUPFAM" id="SSF56059">
    <property type="entry name" value="Glutathione synthetase ATP-binding domain-like"/>
    <property type="match status" value="1"/>
</dbReference>
<dbReference type="PANTHER" id="PTHR43585:SF2">
    <property type="entry name" value="ATP-GRASP ENZYME FSQD"/>
    <property type="match status" value="1"/>
</dbReference>
<feature type="domain" description="ATP-grasp" evidence="5">
    <location>
        <begin position="118"/>
        <end position="316"/>
    </location>
</feature>
<accession>A0AAU7V555</accession>
<dbReference type="GO" id="GO:0005524">
    <property type="term" value="F:ATP binding"/>
    <property type="evidence" value="ECO:0007669"/>
    <property type="project" value="UniProtKB-UniRule"/>
</dbReference>
<keyword evidence="1 6" id="KW-0436">Ligase</keyword>
<dbReference type="RefSeq" id="WP_350257397.1">
    <property type="nucleotide sequence ID" value="NZ_CP138335.1"/>
</dbReference>
<keyword evidence="2 4" id="KW-0547">Nucleotide-binding</keyword>
<dbReference type="InterPro" id="IPR005479">
    <property type="entry name" value="CPAse_ATP-bd"/>
</dbReference>